<dbReference type="InterPro" id="IPR036388">
    <property type="entry name" value="WH-like_DNA-bd_sf"/>
</dbReference>
<dbReference type="GO" id="GO:0003677">
    <property type="term" value="F:DNA binding"/>
    <property type="evidence" value="ECO:0007669"/>
    <property type="project" value="UniProtKB-KW"/>
</dbReference>
<evidence type="ECO:0000259" key="4">
    <source>
        <dbReference type="PROSITE" id="PS50949"/>
    </source>
</evidence>
<dbReference type="KEGG" id="nfa:NFA_24460"/>
<dbReference type="EMBL" id="AP006618">
    <property type="protein sequence ID" value="BAD57293.1"/>
    <property type="molecule type" value="Genomic_DNA"/>
</dbReference>
<dbReference type="GO" id="GO:0045892">
    <property type="term" value="P:negative regulation of DNA-templated transcription"/>
    <property type="evidence" value="ECO:0007669"/>
    <property type="project" value="TreeGrafter"/>
</dbReference>
<sequence>MQVSEGEADAMGAQPAPVRRLRADHARQVADLLRHQIHAGAFERALPSEQVLAAEYAASRNTVREALALLRDEGLIERAPKIGTRVARRKVDHGLDELLGLQETLKGHGTVRNEVRVATHRTPPPAVARRLALAPGERVVHVERLRYLADLPLSLDLTYLSPDIGAEVLTHDLENTDIFVLIEQIAGCSLGSADLALESVAADPHTATTLDIPAGAPLLMLERLTRLDDGRPVDLEYIRMRGDRITMRGSLSRSNPEWRVRQ</sequence>
<dbReference type="PRINTS" id="PR00035">
    <property type="entry name" value="HTHGNTR"/>
</dbReference>
<dbReference type="InterPro" id="IPR050679">
    <property type="entry name" value="Bact_HTH_transcr_reg"/>
</dbReference>
<dbReference type="CDD" id="cd07377">
    <property type="entry name" value="WHTH_GntR"/>
    <property type="match status" value="1"/>
</dbReference>
<dbReference type="Pfam" id="PF00392">
    <property type="entry name" value="GntR"/>
    <property type="match status" value="1"/>
</dbReference>
<evidence type="ECO:0000313" key="6">
    <source>
        <dbReference type="Proteomes" id="UP000006820"/>
    </source>
</evidence>
<evidence type="ECO:0000256" key="2">
    <source>
        <dbReference type="ARBA" id="ARBA00023125"/>
    </source>
</evidence>
<feature type="domain" description="HTH gntR-type" evidence="4">
    <location>
        <begin position="23"/>
        <end position="89"/>
    </location>
</feature>
<evidence type="ECO:0000256" key="3">
    <source>
        <dbReference type="ARBA" id="ARBA00023163"/>
    </source>
</evidence>
<dbReference type="eggNOG" id="COG2188">
    <property type="taxonomic scope" value="Bacteria"/>
</dbReference>
<dbReference type="Gene3D" id="3.40.1410.10">
    <property type="entry name" value="Chorismate lyase-like"/>
    <property type="match status" value="1"/>
</dbReference>
<evidence type="ECO:0000313" key="5">
    <source>
        <dbReference type="EMBL" id="BAD57293.1"/>
    </source>
</evidence>
<dbReference type="Proteomes" id="UP000006820">
    <property type="component" value="Chromosome"/>
</dbReference>
<reference evidence="5 6" key="1">
    <citation type="journal article" date="2004" name="Proc. Natl. Acad. Sci. U.S.A.">
        <title>The complete genomic sequence of Nocardia farcinica IFM 10152.</title>
        <authorList>
            <person name="Ishikawa J."/>
            <person name="Yamashita A."/>
            <person name="Mikami Y."/>
            <person name="Hoshino Y."/>
            <person name="Kurita H."/>
            <person name="Hotta K."/>
            <person name="Shiba T."/>
            <person name="Hattori M."/>
        </authorList>
    </citation>
    <scope>NUCLEOTIDE SEQUENCE [LARGE SCALE GENOMIC DNA]</scope>
    <source>
        <strain evidence="5 6">IFM 10152</strain>
    </source>
</reference>
<keyword evidence="6" id="KW-1185">Reference proteome</keyword>
<evidence type="ECO:0000256" key="1">
    <source>
        <dbReference type="ARBA" id="ARBA00023015"/>
    </source>
</evidence>
<dbReference type="AlphaFoldDB" id="Q5YWZ8"/>
<gene>
    <name evidence="5" type="ordered locus">NFA_24460</name>
</gene>
<dbReference type="InterPro" id="IPR036390">
    <property type="entry name" value="WH_DNA-bd_sf"/>
</dbReference>
<proteinExistence type="predicted"/>
<dbReference type="Gene3D" id="1.10.10.10">
    <property type="entry name" value="Winged helix-like DNA-binding domain superfamily/Winged helix DNA-binding domain"/>
    <property type="match status" value="1"/>
</dbReference>
<dbReference type="PANTHER" id="PTHR44846:SF17">
    <property type="entry name" value="GNTR-FAMILY TRANSCRIPTIONAL REGULATOR"/>
    <property type="match status" value="1"/>
</dbReference>
<accession>Q5YWZ8</accession>
<keyword evidence="1" id="KW-0805">Transcription regulation</keyword>
<dbReference type="SMART" id="SM00345">
    <property type="entry name" value="HTH_GNTR"/>
    <property type="match status" value="1"/>
</dbReference>
<dbReference type="GO" id="GO:0003700">
    <property type="term" value="F:DNA-binding transcription factor activity"/>
    <property type="evidence" value="ECO:0007669"/>
    <property type="project" value="InterPro"/>
</dbReference>
<dbReference type="Pfam" id="PF07702">
    <property type="entry name" value="UTRA"/>
    <property type="match status" value="1"/>
</dbReference>
<dbReference type="SUPFAM" id="SSF46785">
    <property type="entry name" value="Winged helix' DNA-binding domain"/>
    <property type="match status" value="1"/>
</dbReference>
<dbReference type="InterPro" id="IPR011663">
    <property type="entry name" value="UTRA"/>
</dbReference>
<keyword evidence="3" id="KW-0804">Transcription</keyword>
<dbReference type="PANTHER" id="PTHR44846">
    <property type="entry name" value="MANNOSYL-D-GLYCERATE TRANSPORT/METABOLISM SYSTEM REPRESSOR MNGR-RELATED"/>
    <property type="match status" value="1"/>
</dbReference>
<dbReference type="SMART" id="SM00866">
    <property type="entry name" value="UTRA"/>
    <property type="match status" value="1"/>
</dbReference>
<dbReference type="InterPro" id="IPR028978">
    <property type="entry name" value="Chorismate_lyase_/UTRA_dom_sf"/>
</dbReference>
<organism evidence="5 6">
    <name type="scientific">Nocardia farcinica (strain IFM 10152)</name>
    <dbReference type="NCBI Taxonomy" id="247156"/>
    <lineage>
        <taxon>Bacteria</taxon>
        <taxon>Bacillati</taxon>
        <taxon>Actinomycetota</taxon>
        <taxon>Actinomycetes</taxon>
        <taxon>Mycobacteriales</taxon>
        <taxon>Nocardiaceae</taxon>
        <taxon>Nocardia</taxon>
    </lineage>
</organism>
<keyword evidence="2" id="KW-0238">DNA-binding</keyword>
<dbReference type="STRING" id="247156.NFA_24460"/>
<dbReference type="PROSITE" id="PS50949">
    <property type="entry name" value="HTH_GNTR"/>
    <property type="match status" value="1"/>
</dbReference>
<dbReference type="SUPFAM" id="SSF64288">
    <property type="entry name" value="Chorismate lyase-like"/>
    <property type="match status" value="1"/>
</dbReference>
<name>Q5YWZ8_NOCFA</name>
<protein>
    <submittedName>
        <fullName evidence="5">Putative transcriptional regulator</fullName>
    </submittedName>
</protein>
<dbReference type="InterPro" id="IPR000524">
    <property type="entry name" value="Tscrpt_reg_HTH_GntR"/>
</dbReference>
<dbReference type="HOGENOM" id="CLU_063236_2_2_11"/>